<organism evidence="3 4">
    <name type="scientific">Nephila pilipes</name>
    <name type="common">Giant wood spider</name>
    <name type="synonym">Nephila maculata</name>
    <dbReference type="NCBI Taxonomy" id="299642"/>
    <lineage>
        <taxon>Eukaryota</taxon>
        <taxon>Metazoa</taxon>
        <taxon>Ecdysozoa</taxon>
        <taxon>Arthropoda</taxon>
        <taxon>Chelicerata</taxon>
        <taxon>Arachnida</taxon>
        <taxon>Araneae</taxon>
        <taxon>Araneomorphae</taxon>
        <taxon>Entelegynae</taxon>
        <taxon>Araneoidea</taxon>
        <taxon>Nephilidae</taxon>
        <taxon>Nephila</taxon>
    </lineage>
</organism>
<feature type="compositionally biased region" description="Acidic residues" evidence="2">
    <location>
        <begin position="640"/>
        <end position="650"/>
    </location>
</feature>
<feature type="compositionally biased region" description="Basic and acidic residues" evidence="2">
    <location>
        <begin position="1017"/>
        <end position="1033"/>
    </location>
</feature>
<comment type="caution">
    <text evidence="3">The sequence shown here is derived from an EMBL/GenBank/DDBJ whole genome shotgun (WGS) entry which is preliminary data.</text>
</comment>
<feature type="compositionally biased region" description="Polar residues" evidence="2">
    <location>
        <begin position="1"/>
        <end position="10"/>
    </location>
</feature>
<feature type="region of interest" description="Disordered" evidence="2">
    <location>
        <begin position="982"/>
        <end position="1047"/>
    </location>
</feature>
<feature type="region of interest" description="Disordered" evidence="2">
    <location>
        <begin position="385"/>
        <end position="407"/>
    </location>
</feature>
<feature type="compositionally biased region" description="Basic and acidic residues" evidence="2">
    <location>
        <begin position="1180"/>
        <end position="1199"/>
    </location>
</feature>
<feature type="compositionally biased region" description="Polar residues" evidence="2">
    <location>
        <begin position="652"/>
        <end position="664"/>
    </location>
</feature>
<feature type="compositionally biased region" description="Polar residues" evidence="2">
    <location>
        <begin position="1034"/>
        <end position="1047"/>
    </location>
</feature>
<dbReference type="Proteomes" id="UP000887013">
    <property type="component" value="Unassembled WGS sequence"/>
</dbReference>
<feature type="region of interest" description="Disordered" evidence="2">
    <location>
        <begin position="1180"/>
        <end position="1208"/>
    </location>
</feature>
<feature type="compositionally biased region" description="Acidic residues" evidence="2">
    <location>
        <begin position="124"/>
        <end position="134"/>
    </location>
</feature>
<feature type="region of interest" description="Disordered" evidence="2">
    <location>
        <begin position="1221"/>
        <end position="1318"/>
    </location>
</feature>
<feature type="coiled-coil region" evidence="1">
    <location>
        <begin position="875"/>
        <end position="902"/>
    </location>
</feature>
<feature type="region of interest" description="Disordered" evidence="2">
    <location>
        <begin position="1"/>
        <end position="34"/>
    </location>
</feature>
<evidence type="ECO:0000256" key="2">
    <source>
        <dbReference type="SAM" id="MobiDB-lite"/>
    </source>
</evidence>
<dbReference type="EMBL" id="BMAW01050743">
    <property type="protein sequence ID" value="GFS76780.1"/>
    <property type="molecule type" value="Genomic_DNA"/>
</dbReference>
<dbReference type="OrthoDB" id="5917823at2759"/>
<keyword evidence="1" id="KW-0175">Coiled coil</keyword>
<feature type="region of interest" description="Disordered" evidence="2">
    <location>
        <begin position="638"/>
        <end position="719"/>
    </location>
</feature>
<feature type="compositionally biased region" description="Basic residues" evidence="2">
    <location>
        <begin position="158"/>
        <end position="167"/>
    </location>
</feature>
<keyword evidence="4" id="KW-1185">Reference proteome</keyword>
<feature type="compositionally biased region" description="Polar residues" evidence="2">
    <location>
        <begin position="1296"/>
        <end position="1306"/>
    </location>
</feature>
<evidence type="ECO:0000313" key="3">
    <source>
        <dbReference type="EMBL" id="GFS76780.1"/>
    </source>
</evidence>
<gene>
    <name evidence="3" type="primary">NCL1_43715</name>
    <name evidence="3" type="ORF">NPIL_110111</name>
</gene>
<name>A0A8X6MT63_NEPPI</name>
<feature type="compositionally biased region" description="Basic and acidic residues" evidence="2">
    <location>
        <begin position="682"/>
        <end position="702"/>
    </location>
</feature>
<feature type="compositionally biased region" description="Pro residues" evidence="2">
    <location>
        <begin position="210"/>
        <end position="230"/>
    </location>
</feature>
<protein>
    <submittedName>
        <fullName evidence="3">Uncharacterized protein</fullName>
    </submittedName>
</protein>
<reference evidence="3" key="1">
    <citation type="submission" date="2020-08" db="EMBL/GenBank/DDBJ databases">
        <title>Multicomponent nature underlies the extraordinary mechanical properties of spider dragline silk.</title>
        <authorList>
            <person name="Kono N."/>
            <person name="Nakamura H."/>
            <person name="Mori M."/>
            <person name="Yoshida Y."/>
            <person name="Ohtoshi R."/>
            <person name="Malay A.D."/>
            <person name="Moran D.A.P."/>
            <person name="Tomita M."/>
            <person name="Numata K."/>
            <person name="Arakawa K."/>
        </authorList>
    </citation>
    <scope>NUCLEOTIDE SEQUENCE</scope>
</reference>
<sequence>MGNSHSQSVSRFAPSLLNGHQKEGRGKKFNVAKFASPENRVLPVPSNVSQRLRSTDNGNILQNGGTISGRKVPISNTESEFVQLLQKKCHSLQPTVENTSFQTMYGHRKSHSDPDIVRMMMSENDNDSEEDDSEIEGRGDLGGNFCKRSIIAVSPSKAKIKSRKKKRAPEPPQSNTLPRTLGRTPSHYKEEIQRPNSSYSHYDYNDTPRRPLPPIPPEEMPPPPPPPPPDYNRCNEDIRNSRALSKNYEKNRRTVDKWKFTKQPQEVVAEKYPRQRCKSLDRCEEQRLRECLENRNDRCYRNNSLRRANYVPDGRDGGNVPRGGNETKQTGPALKDAIAEAAKKRSERLERGQECRNSSFKLSMKHPRDISAYKIQGRNESSIVDTSTPLSYKTPPPFNQNSTFDQQNTRYGKYGKDPERSVTEHSNSHNFNRKMPIYKRTSENWKEYRNECPVRNYERPVQIENKHHNESPVDMIFHDSKSRQSRWDSLMHEPIPTIIPDGAVSISSGSEEEMEIDLQLRPTLPRRPVEISRFSPTDVWKSINLDFFKSHQQRSDVSSDDADDIMEEKICRINRPVAPRRLIQDRSGDSGISPDAGSPMLLNESYDVLLMNNNMCNTPSGPLLAEESSAMWIPQHDLADDSECGTDDSPLENRNNLSNSNKISAQAKFSMPNLMFPSRSLPRTDQRNGIDEPISSDKDKTRSKGRRKKSYKNAEGQHFNSLRNLKKALGLRLKPPMDESKGLDPNWSLSRSLPNFINNLNVENNIKTDNESPELYILDHIRRSNSESKAVHQERMRSKLTAAHSSQNINTEWRKSFPGQSTEGHVIYLPEYRSNTTPSKNRSPVPEDIQVNTDSELVLKKSSSRKKFSYQSTVRQEEKKKLEEKLAREVEARERKRQQEIEWMNKVEEEFRKQRDKEKVNIRHQLRILNLQDKSDSNEASYNQVPKHEITDFADNLSKSKPNVQYGFSEPVNGKVQSFRNGQDLTEDSSKWQQPTGMKKWLKRQTRDYQGISPTRPEPEGGRSSSDDCKQMDGKNQISNERISPHSNVYYKNGRSKCIHGNESHCSLCNKSFGSKSYEISRKESQKMSSSEDVKLPSIPKSMLSKTVESQKSARDKQHSISQNIHENGIKENGTTLPTDMNGSHFLDDSMEEYEQHTKLCRTNSGRTFESHSYYALERRKEASREYDPIRKMDSERQSKANLFSTSHFQKELKENVRKKARDFEKRTRKYQSCDYDSDDSGSDVREMRHQRPHNIRNQKKKSSGESREPSFSRNHPHRNGARGKSQMNGHIPNGRSPSYPKNPNNRAIMPQQRIPTC</sequence>
<feature type="region of interest" description="Disordered" evidence="2">
    <location>
        <begin position="310"/>
        <end position="333"/>
    </location>
</feature>
<proteinExistence type="predicted"/>
<feature type="region of interest" description="Disordered" evidence="2">
    <location>
        <begin position="124"/>
        <end position="236"/>
    </location>
</feature>
<evidence type="ECO:0000256" key="1">
    <source>
        <dbReference type="SAM" id="Coils"/>
    </source>
</evidence>
<evidence type="ECO:0000313" key="4">
    <source>
        <dbReference type="Proteomes" id="UP000887013"/>
    </source>
</evidence>
<accession>A0A8X6MT63</accession>
<feature type="compositionally biased region" description="Basic residues" evidence="2">
    <location>
        <begin position="1251"/>
        <end position="1262"/>
    </location>
</feature>